<dbReference type="OrthoDB" id="2085884at2"/>
<feature type="transmembrane region" description="Helical" evidence="1">
    <location>
        <begin position="9"/>
        <end position="32"/>
    </location>
</feature>
<evidence type="ECO:0000313" key="2">
    <source>
        <dbReference type="EMBL" id="CUH92030.1"/>
    </source>
</evidence>
<dbReference type="EMBL" id="LN879430">
    <property type="protein sequence ID" value="CUH92030.1"/>
    <property type="molecule type" value="Genomic_DNA"/>
</dbReference>
<proteinExistence type="predicted"/>
<dbReference type="Proteomes" id="UP000196053">
    <property type="component" value="Chromosome I"/>
</dbReference>
<dbReference type="RefSeq" id="WP_058257440.1">
    <property type="nucleotide sequence ID" value="NZ_LN879430.1"/>
</dbReference>
<evidence type="ECO:0000313" key="3">
    <source>
        <dbReference type="Proteomes" id="UP000196053"/>
    </source>
</evidence>
<evidence type="ECO:0000256" key="1">
    <source>
        <dbReference type="SAM" id="Phobius"/>
    </source>
</evidence>
<keyword evidence="1" id="KW-0812">Transmembrane</keyword>
<name>A0A0K8J3F7_9FIRM</name>
<dbReference type="KEGG" id="hsd:SD1D_0478"/>
<organism evidence="2 3">
    <name type="scientific">Herbinix luporum</name>
    <dbReference type="NCBI Taxonomy" id="1679721"/>
    <lineage>
        <taxon>Bacteria</taxon>
        <taxon>Bacillati</taxon>
        <taxon>Bacillota</taxon>
        <taxon>Clostridia</taxon>
        <taxon>Lachnospirales</taxon>
        <taxon>Lachnospiraceae</taxon>
        <taxon>Herbinix</taxon>
    </lineage>
</organism>
<gene>
    <name evidence="2" type="ORF">SD1D_0478</name>
</gene>
<keyword evidence="1" id="KW-1133">Transmembrane helix</keyword>
<accession>A0A0K8J3F7</accession>
<reference evidence="3" key="1">
    <citation type="submission" date="2015-09" db="EMBL/GenBank/DDBJ databases">
        <authorList>
            <person name="Wibberg D."/>
        </authorList>
    </citation>
    <scope>NUCLEOTIDE SEQUENCE [LARGE SCALE GENOMIC DNA]</scope>
    <source>
        <strain evidence="3">SD1D</strain>
    </source>
</reference>
<sequence>MFKTEKSRLVILILTIITLLITVIGIIFEYLFPKFIEYKYQIKTENPASIGIIGGADGPTSIFISGTKSGNVLTIICGLVSAAGIIYLLFTKKKRIQK</sequence>
<dbReference type="AlphaFoldDB" id="A0A0K8J3F7"/>
<feature type="transmembrane region" description="Helical" evidence="1">
    <location>
        <begin position="72"/>
        <end position="90"/>
    </location>
</feature>
<evidence type="ECO:0008006" key="4">
    <source>
        <dbReference type="Google" id="ProtNLM"/>
    </source>
</evidence>
<keyword evidence="3" id="KW-1185">Reference proteome</keyword>
<protein>
    <recommendedName>
        <fullName evidence="4">Sodium ion-translocating decarboxylase subunit beta</fullName>
    </recommendedName>
</protein>
<keyword evidence="1" id="KW-0472">Membrane</keyword>